<dbReference type="Proteomes" id="UP001501594">
    <property type="component" value="Unassembled WGS sequence"/>
</dbReference>
<comment type="similarity">
    <text evidence="7 10">Belongs to the fluoride channel Fluc/FEX (TC 1.A.43) family.</text>
</comment>
<gene>
    <name evidence="10" type="primary">fluC</name>
    <name evidence="10" type="synonym">crcB</name>
    <name evidence="11" type="ORF">GCM10022256_28890</name>
</gene>
<evidence type="ECO:0000256" key="9">
    <source>
        <dbReference type="ARBA" id="ARBA00049940"/>
    </source>
</evidence>
<evidence type="ECO:0000256" key="5">
    <source>
        <dbReference type="ARBA" id="ARBA00023136"/>
    </source>
</evidence>
<keyword evidence="12" id="KW-1185">Reference proteome</keyword>
<evidence type="ECO:0000256" key="4">
    <source>
        <dbReference type="ARBA" id="ARBA00022989"/>
    </source>
</evidence>
<keyword evidence="4 10" id="KW-1133">Transmembrane helix</keyword>
<evidence type="ECO:0000313" key="12">
    <source>
        <dbReference type="Proteomes" id="UP001501594"/>
    </source>
</evidence>
<reference evidence="12" key="1">
    <citation type="journal article" date="2019" name="Int. J. Syst. Evol. Microbiol.">
        <title>The Global Catalogue of Microorganisms (GCM) 10K type strain sequencing project: providing services to taxonomists for standard genome sequencing and annotation.</title>
        <authorList>
            <consortium name="The Broad Institute Genomics Platform"/>
            <consortium name="The Broad Institute Genome Sequencing Center for Infectious Disease"/>
            <person name="Wu L."/>
            <person name="Ma J."/>
        </authorList>
    </citation>
    <scope>NUCLEOTIDE SEQUENCE [LARGE SCALE GENOMIC DNA]</scope>
    <source>
        <strain evidence="12">JCM 17442</strain>
    </source>
</reference>
<organism evidence="11 12">
    <name type="scientific">Frondihabitans peucedani</name>
    <dbReference type="NCBI Taxonomy" id="598626"/>
    <lineage>
        <taxon>Bacteria</taxon>
        <taxon>Bacillati</taxon>
        <taxon>Actinomycetota</taxon>
        <taxon>Actinomycetes</taxon>
        <taxon>Micrococcales</taxon>
        <taxon>Microbacteriaceae</taxon>
        <taxon>Frondihabitans</taxon>
    </lineage>
</organism>
<dbReference type="Pfam" id="PF02537">
    <property type="entry name" value="CRCB"/>
    <property type="match status" value="1"/>
</dbReference>
<protein>
    <recommendedName>
        <fullName evidence="10">Fluoride-specific ion channel FluC</fullName>
    </recommendedName>
</protein>
<feature type="transmembrane region" description="Helical" evidence="10">
    <location>
        <begin position="44"/>
        <end position="67"/>
    </location>
</feature>
<keyword evidence="10" id="KW-0406">Ion transport</keyword>
<dbReference type="PANTHER" id="PTHR28259:SF1">
    <property type="entry name" value="FLUORIDE EXPORT PROTEIN 1-RELATED"/>
    <property type="match status" value="1"/>
</dbReference>
<evidence type="ECO:0000256" key="2">
    <source>
        <dbReference type="ARBA" id="ARBA00022475"/>
    </source>
</evidence>
<feature type="transmembrane region" description="Helical" evidence="10">
    <location>
        <begin position="79"/>
        <end position="96"/>
    </location>
</feature>
<evidence type="ECO:0000256" key="6">
    <source>
        <dbReference type="ARBA" id="ARBA00023303"/>
    </source>
</evidence>
<evidence type="ECO:0000256" key="8">
    <source>
        <dbReference type="ARBA" id="ARBA00035585"/>
    </source>
</evidence>
<dbReference type="HAMAP" id="MF_00454">
    <property type="entry name" value="FluC"/>
    <property type="match status" value="1"/>
</dbReference>
<name>A0ABP8E4W4_9MICO</name>
<feature type="transmembrane region" description="Helical" evidence="10">
    <location>
        <begin position="116"/>
        <end position="138"/>
    </location>
</feature>
<proteinExistence type="inferred from homology"/>
<keyword evidence="3 10" id="KW-0812">Transmembrane</keyword>
<accession>A0ABP8E4W4</accession>
<evidence type="ECO:0000256" key="7">
    <source>
        <dbReference type="ARBA" id="ARBA00035120"/>
    </source>
</evidence>
<dbReference type="InterPro" id="IPR003691">
    <property type="entry name" value="FluC"/>
</dbReference>
<keyword evidence="10" id="KW-0813">Transport</keyword>
<comment type="catalytic activity">
    <reaction evidence="8">
        <text>fluoride(in) = fluoride(out)</text>
        <dbReference type="Rhea" id="RHEA:76159"/>
        <dbReference type="ChEBI" id="CHEBI:17051"/>
    </reaction>
    <physiologicalReaction direction="left-to-right" evidence="8">
        <dbReference type="Rhea" id="RHEA:76160"/>
    </physiologicalReaction>
</comment>
<keyword evidence="6 10" id="KW-0407">Ion channel</keyword>
<comment type="subcellular location">
    <subcellularLocation>
        <location evidence="1 10">Cell membrane</location>
        <topology evidence="1 10">Multi-pass membrane protein</topology>
    </subcellularLocation>
</comment>
<sequence length="155" mass="15689">MTTGQDPRPPHLDLRFVALVAAGGAVGTGIREALALAWPAAPTGFPLTVFLINVVGAFALGLLLEGLRRRGADEGRRRILRLALGTGVLGGFTTYSSLATDVALRLGPATATALEYAAASILLGFIASVAGIALASALHRRSAEGRGASSGRSAG</sequence>
<evidence type="ECO:0000256" key="1">
    <source>
        <dbReference type="ARBA" id="ARBA00004651"/>
    </source>
</evidence>
<evidence type="ECO:0000256" key="3">
    <source>
        <dbReference type="ARBA" id="ARBA00022692"/>
    </source>
</evidence>
<comment type="function">
    <text evidence="9 10">Fluoride-specific ion channel. Important for reducing fluoride concentration in the cell, thus reducing its toxicity.</text>
</comment>
<keyword evidence="2 10" id="KW-1003">Cell membrane</keyword>
<dbReference type="RefSeq" id="WP_344797428.1">
    <property type="nucleotide sequence ID" value="NZ_BAABAU010000004.1"/>
</dbReference>
<feature type="binding site" evidence="10">
    <location>
        <position position="90"/>
    </location>
    <ligand>
        <name>Na(+)</name>
        <dbReference type="ChEBI" id="CHEBI:29101"/>
        <note>structural</note>
    </ligand>
</feature>
<keyword evidence="5 10" id="KW-0472">Membrane</keyword>
<keyword evidence="10" id="KW-0479">Metal-binding</keyword>
<evidence type="ECO:0000313" key="11">
    <source>
        <dbReference type="EMBL" id="GAA4267277.1"/>
    </source>
</evidence>
<dbReference type="PANTHER" id="PTHR28259">
    <property type="entry name" value="FLUORIDE EXPORT PROTEIN 1-RELATED"/>
    <property type="match status" value="1"/>
</dbReference>
<comment type="activity regulation">
    <text evidence="10">Na(+) is not transported, but it plays an essential structural role and its presence is essential for fluoride channel function.</text>
</comment>
<keyword evidence="10" id="KW-0915">Sodium</keyword>
<dbReference type="EMBL" id="BAABAU010000004">
    <property type="protein sequence ID" value="GAA4267277.1"/>
    <property type="molecule type" value="Genomic_DNA"/>
</dbReference>
<feature type="binding site" evidence="10">
    <location>
        <position position="93"/>
    </location>
    <ligand>
        <name>Na(+)</name>
        <dbReference type="ChEBI" id="CHEBI:29101"/>
        <note>structural</note>
    </ligand>
</feature>
<evidence type="ECO:0000256" key="10">
    <source>
        <dbReference type="HAMAP-Rule" id="MF_00454"/>
    </source>
</evidence>
<comment type="caution">
    <text evidence="11">The sequence shown here is derived from an EMBL/GenBank/DDBJ whole genome shotgun (WGS) entry which is preliminary data.</text>
</comment>
<feature type="transmembrane region" description="Helical" evidence="10">
    <location>
        <begin position="12"/>
        <end position="38"/>
    </location>
</feature>